<evidence type="ECO:0000256" key="12">
    <source>
        <dbReference type="PROSITE-ProRule" id="PRU00090"/>
    </source>
</evidence>
<dbReference type="Gene3D" id="1.10.2000.10">
    <property type="entry name" value="Frizzled cysteine-rich domain"/>
    <property type="match status" value="1"/>
</dbReference>
<feature type="transmembrane region" description="Helical" evidence="13">
    <location>
        <begin position="351"/>
        <end position="378"/>
    </location>
</feature>
<name>A0A8S3ZCE0_9EUPU</name>
<dbReference type="GO" id="GO:0005886">
    <property type="term" value="C:plasma membrane"/>
    <property type="evidence" value="ECO:0007669"/>
    <property type="project" value="UniProtKB-SubCell"/>
</dbReference>
<comment type="caution">
    <text evidence="12">Lacks conserved residue(s) required for the propagation of feature annotation.</text>
</comment>
<dbReference type="CDD" id="cd15909">
    <property type="entry name" value="7tmF_FZD4_9_10-like"/>
    <property type="match status" value="1"/>
</dbReference>
<dbReference type="InterPro" id="IPR036790">
    <property type="entry name" value="Frizzled_dom_sf"/>
</dbReference>
<keyword evidence="3" id="KW-0217">Developmental protein</keyword>
<sequence>MTSKEISQQATRVVSSVLAVCFFTSCAVMGRVSTLRLDGSYPRCEPITVKMCKDMRYNLTRMPNLAGQDNQIEAEARIQDFLPLVQTNCSPLLKFFLCSLYAPMCTELVGETLTIPACKSMCLQVKSKCEPLLQTFNFEWPEMLACEKLPEKSDPRNNLCMAAPNGTGEPDLDSGPLLRARLQDIHTDLGKLDTNLDWRALLKEKFIKNPHLLLTSDIAKEKDPVSLLPDPCPPRFVFVDNIPSSNNACAPRCDVDVLFRHEDKKFAEAWITVWASLCFVSTLLTVATCAVDPARFRYPERPIIFLAVCYLLQSVAYIIRAAIGAEAVSCDTAKDGGLFVIQEGLENAWCIIVFLLLYFFGMASCIWWVVLAITWFLASGQKWGQQAIEGLSSYFHMAAWTIPAVKTIILVTMRRVDGDELTGLCYVGNQHPMFLTFFVLIPLLVYLLAGLVFILAGFASMMRIRRNLKQDGSNGNIRKLEKLMAKVSVYSVLYTVPAVCVIGCHFYERINFEHWRKQAMSLSCPVQGSSHAASEDSQRCPLEHSIPTSEIYMLKLFMSLVIGITSGMWVWSGKTVNSWRGFFSRRLFRRKTNNFHIEYRPGPPVIMLKNSQYGGSKISSHVGSHTNTKVLVSNV</sequence>
<evidence type="ECO:0000256" key="7">
    <source>
        <dbReference type="ARBA" id="ARBA00023040"/>
    </source>
</evidence>
<dbReference type="Gene3D" id="1.20.1070.10">
    <property type="entry name" value="Rhodopsin 7-helix transmembrane proteins"/>
    <property type="match status" value="1"/>
</dbReference>
<dbReference type="Pfam" id="PF01392">
    <property type="entry name" value="Fz"/>
    <property type="match status" value="1"/>
</dbReference>
<feature type="domain" description="FZ" evidence="14">
    <location>
        <begin position="39"/>
        <end position="163"/>
    </location>
</feature>
<dbReference type="PROSITE" id="PS50261">
    <property type="entry name" value="G_PROTEIN_RECEP_F2_4"/>
    <property type="match status" value="1"/>
</dbReference>
<dbReference type="GO" id="GO:0005615">
    <property type="term" value="C:extracellular space"/>
    <property type="evidence" value="ECO:0007669"/>
    <property type="project" value="TreeGrafter"/>
</dbReference>
<dbReference type="PANTHER" id="PTHR11309">
    <property type="entry name" value="FRIZZLED"/>
    <property type="match status" value="1"/>
</dbReference>
<feature type="disulfide bond" evidence="12">
    <location>
        <begin position="44"/>
        <end position="105"/>
    </location>
</feature>
<evidence type="ECO:0000259" key="14">
    <source>
        <dbReference type="PROSITE" id="PS50038"/>
    </source>
</evidence>
<proteinExistence type="inferred from homology"/>
<dbReference type="OrthoDB" id="5959102at2759"/>
<dbReference type="PRINTS" id="PR00489">
    <property type="entry name" value="FRIZZLED"/>
</dbReference>
<keyword evidence="11" id="KW-0807">Transducer</keyword>
<feature type="transmembrane region" description="Helical" evidence="13">
    <location>
        <begin position="551"/>
        <end position="571"/>
    </location>
</feature>
<dbReference type="InterPro" id="IPR000539">
    <property type="entry name" value="Frizzled/Smoothened_7TM"/>
</dbReference>
<dbReference type="Pfam" id="PF01534">
    <property type="entry name" value="Frizzled"/>
    <property type="match status" value="1"/>
</dbReference>
<feature type="transmembrane region" description="Helical" evidence="13">
    <location>
        <begin position="487"/>
        <end position="508"/>
    </location>
</feature>
<dbReference type="GO" id="GO:0004930">
    <property type="term" value="F:G protein-coupled receptor activity"/>
    <property type="evidence" value="ECO:0007669"/>
    <property type="project" value="UniProtKB-KW"/>
</dbReference>
<evidence type="ECO:0000256" key="3">
    <source>
        <dbReference type="ARBA" id="ARBA00022473"/>
    </source>
</evidence>
<dbReference type="InterPro" id="IPR020067">
    <property type="entry name" value="Frizzled_dom"/>
</dbReference>
<dbReference type="PANTHER" id="PTHR11309:SF99">
    <property type="entry name" value="FRIZZLED-4"/>
    <property type="match status" value="1"/>
</dbReference>
<keyword evidence="9 12" id="KW-1015">Disulfide bond</keyword>
<evidence type="ECO:0000256" key="2">
    <source>
        <dbReference type="ARBA" id="ARBA00008077"/>
    </source>
</evidence>
<dbReference type="AlphaFoldDB" id="A0A8S3ZCE0"/>
<evidence type="ECO:0000256" key="11">
    <source>
        <dbReference type="ARBA" id="ARBA00023224"/>
    </source>
</evidence>
<protein>
    <submittedName>
        <fullName evidence="16">Uncharacterized protein</fullName>
    </submittedName>
</protein>
<dbReference type="GO" id="GO:0035567">
    <property type="term" value="P:non-canonical Wnt signaling pathway"/>
    <property type="evidence" value="ECO:0007669"/>
    <property type="project" value="TreeGrafter"/>
</dbReference>
<evidence type="ECO:0000256" key="9">
    <source>
        <dbReference type="ARBA" id="ARBA00023157"/>
    </source>
</evidence>
<accession>A0A8S3ZCE0</accession>
<keyword evidence="10" id="KW-0675">Receptor</keyword>
<feature type="transmembrane region" description="Helical" evidence="13">
    <location>
        <begin position="269"/>
        <end position="291"/>
    </location>
</feature>
<keyword evidence="4" id="KW-1003">Cell membrane</keyword>
<keyword evidence="8 13" id="KW-0472">Membrane</keyword>
<dbReference type="GO" id="GO:0060070">
    <property type="term" value="P:canonical Wnt signaling pathway"/>
    <property type="evidence" value="ECO:0007669"/>
    <property type="project" value="TreeGrafter"/>
</dbReference>
<feature type="disulfide bond" evidence="12">
    <location>
        <begin position="52"/>
        <end position="98"/>
    </location>
</feature>
<organism evidence="16 17">
    <name type="scientific">Candidula unifasciata</name>
    <dbReference type="NCBI Taxonomy" id="100452"/>
    <lineage>
        <taxon>Eukaryota</taxon>
        <taxon>Metazoa</taxon>
        <taxon>Spiralia</taxon>
        <taxon>Lophotrochozoa</taxon>
        <taxon>Mollusca</taxon>
        <taxon>Gastropoda</taxon>
        <taxon>Heterobranchia</taxon>
        <taxon>Euthyneura</taxon>
        <taxon>Panpulmonata</taxon>
        <taxon>Eupulmonata</taxon>
        <taxon>Stylommatophora</taxon>
        <taxon>Helicina</taxon>
        <taxon>Helicoidea</taxon>
        <taxon>Geomitridae</taxon>
        <taxon>Candidula</taxon>
    </lineage>
</organism>
<keyword evidence="5 13" id="KW-0812">Transmembrane</keyword>
<dbReference type="SMART" id="SM01330">
    <property type="entry name" value="Frizzled"/>
    <property type="match status" value="1"/>
</dbReference>
<comment type="caution">
    <text evidence="16">The sequence shown here is derived from an EMBL/GenBank/DDBJ whole genome shotgun (WGS) entry which is preliminary data.</text>
</comment>
<evidence type="ECO:0000256" key="6">
    <source>
        <dbReference type="ARBA" id="ARBA00022989"/>
    </source>
</evidence>
<dbReference type="PROSITE" id="PS50038">
    <property type="entry name" value="FZ"/>
    <property type="match status" value="1"/>
</dbReference>
<evidence type="ECO:0000256" key="5">
    <source>
        <dbReference type="ARBA" id="ARBA00022692"/>
    </source>
</evidence>
<keyword evidence="7" id="KW-0297">G-protein coupled receptor</keyword>
<feature type="transmembrane region" description="Helical" evidence="13">
    <location>
        <begin position="433"/>
        <end position="459"/>
    </location>
</feature>
<dbReference type="EMBL" id="CAJHNH020002072">
    <property type="protein sequence ID" value="CAG5125490.1"/>
    <property type="molecule type" value="Genomic_DNA"/>
</dbReference>
<dbReference type="SMART" id="SM00063">
    <property type="entry name" value="FRI"/>
    <property type="match status" value="1"/>
</dbReference>
<dbReference type="Proteomes" id="UP000678393">
    <property type="component" value="Unassembled WGS sequence"/>
</dbReference>
<keyword evidence="6 13" id="KW-1133">Transmembrane helix</keyword>
<feature type="disulfide bond" evidence="12">
    <location>
        <begin position="122"/>
        <end position="146"/>
    </location>
</feature>
<dbReference type="PROSITE" id="PS51257">
    <property type="entry name" value="PROKAR_LIPOPROTEIN"/>
    <property type="match status" value="1"/>
</dbReference>
<dbReference type="InterPro" id="IPR017981">
    <property type="entry name" value="GPCR_2-like_7TM"/>
</dbReference>
<evidence type="ECO:0000256" key="13">
    <source>
        <dbReference type="SAM" id="Phobius"/>
    </source>
</evidence>
<evidence type="ECO:0000256" key="4">
    <source>
        <dbReference type="ARBA" id="ARBA00022475"/>
    </source>
</evidence>
<dbReference type="FunFam" id="1.20.1070.10:FF:000020">
    <property type="entry name" value="Frizzled class receptor 10"/>
    <property type="match status" value="1"/>
</dbReference>
<feature type="transmembrane region" description="Helical" evidence="13">
    <location>
        <begin position="303"/>
        <end position="323"/>
    </location>
</feature>
<evidence type="ECO:0000313" key="17">
    <source>
        <dbReference type="Proteomes" id="UP000678393"/>
    </source>
</evidence>
<gene>
    <name evidence="16" type="ORF">CUNI_LOCUS11048</name>
</gene>
<evidence type="ECO:0000313" key="16">
    <source>
        <dbReference type="EMBL" id="CAG5125490.1"/>
    </source>
</evidence>
<comment type="similarity">
    <text evidence="2">Belongs to the G-protein coupled receptor Fz/Smo family.</text>
</comment>
<evidence type="ECO:0000256" key="10">
    <source>
        <dbReference type="ARBA" id="ARBA00023170"/>
    </source>
</evidence>
<feature type="transmembrane region" description="Helical" evidence="13">
    <location>
        <begin position="390"/>
        <end position="413"/>
    </location>
</feature>
<dbReference type="InterPro" id="IPR015526">
    <property type="entry name" value="Frizzled/SFRP"/>
</dbReference>
<dbReference type="GO" id="GO:0017147">
    <property type="term" value="F:Wnt-protein binding"/>
    <property type="evidence" value="ECO:0007669"/>
    <property type="project" value="TreeGrafter"/>
</dbReference>
<comment type="subcellular location">
    <subcellularLocation>
        <location evidence="1">Cell membrane</location>
        <topology evidence="1">Multi-pass membrane protein</topology>
    </subcellularLocation>
</comment>
<reference evidence="16" key="1">
    <citation type="submission" date="2021-04" db="EMBL/GenBank/DDBJ databases">
        <authorList>
            <consortium name="Molecular Ecology Group"/>
        </authorList>
    </citation>
    <scope>NUCLEOTIDE SEQUENCE</scope>
</reference>
<evidence type="ECO:0000256" key="1">
    <source>
        <dbReference type="ARBA" id="ARBA00004651"/>
    </source>
</evidence>
<dbReference type="SUPFAM" id="SSF63501">
    <property type="entry name" value="Frizzled cysteine-rich domain"/>
    <property type="match status" value="1"/>
</dbReference>
<feature type="domain" description="G-protein coupled receptors family 2 profile 2" evidence="15">
    <location>
        <begin position="267"/>
        <end position="578"/>
    </location>
</feature>
<evidence type="ECO:0000256" key="8">
    <source>
        <dbReference type="ARBA" id="ARBA00023136"/>
    </source>
</evidence>
<keyword evidence="17" id="KW-1185">Reference proteome</keyword>
<evidence type="ECO:0000259" key="15">
    <source>
        <dbReference type="PROSITE" id="PS50261"/>
    </source>
</evidence>